<dbReference type="OrthoDB" id="8046314at2"/>
<reference evidence="6 7" key="1">
    <citation type="submission" date="2014-09" db="EMBL/GenBank/DDBJ databases">
        <title>Draft genome of Bradyrhizobium japonicum Is-34.</title>
        <authorList>
            <person name="Tsurumaru H."/>
            <person name="Yamakawa T."/>
            <person name="Hashimoto S."/>
            <person name="Okizaki K."/>
            <person name="Kanesaki Y."/>
            <person name="Yoshikawa H."/>
            <person name="Yajima S."/>
        </authorList>
    </citation>
    <scope>NUCLEOTIDE SEQUENCE [LARGE SCALE GENOMIC DNA]</scope>
    <source>
        <strain evidence="6 7">Is-34</strain>
    </source>
</reference>
<feature type="transmembrane region" description="Helical" evidence="4">
    <location>
        <begin position="94"/>
        <end position="115"/>
    </location>
</feature>
<dbReference type="SUPFAM" id="SSF103473">
    <property type="entry name" value="MFS general substrate transporter"/>
    <property type="match status" value="1"/>
</dbReference>
<accession>A0A0A3XLT4</accession>
<dbReference type="RefSeq" id="WP_014497737.1">
    <property type="nucleotide sequence ID" value="NZ_BJNK01000048.1"/>
</dbReference>
<evidence type="ECO:0000313" key="5">
    <source>
        <dbReference type="EMBL" id="APG14691.1"/>
    </source>
</evidence>
<feature type="transmembrane region" description="Helical" evidence="4">
    <location>
        <begin position="186"/>
        <end position="206"/>
    </location>
</feature>
<dbReference type="STRING" id="375.BKD09_RS40700"/>
<dbReference type="AlphaFoldDB" id="A0A0A3XLT4"/>
<name>A0A0A3XLT4_BRAJP</name>
<dbReference type="PATRIC" id="fig|375.37.peg.7419"/>
<reference evidence="5 8" key="2">
    <citation type="submission" date="2016-11" db="EMBL/GenBank/DDBJ databases">
        <title>Complete Genome Sequence of Bradyrhizobium sp. strain J5, an isolated from soybean nodule in Hokkaido.</title>
        <authorList>
            <person name="Kanehara K."/>
        </authorList>
    </citation>
    <scope>NUCLEOTIDE SEQUENCE [LARGE SCALE GENOMIC DNA]</scope>
    <source>
        <strain evidence="5 8">J5</strain>
    </source>
</reference>
<evidence type="ECO:0000256" key="4">
    <source>
        <dbReference type="SAM" id="Phobius"/>
    </source>
</evidence>
<feature type="transmembrane region" description="Helical" evidence="4">
    <location>
        <begin position="297"/>
        <end position="315"/>
    </location>
</feature>
<feature type="transmembrane region" description="Helical" evidence="4">
    <location>
        <begin position="322"/>
        <end position="341"/>
    </location>
</feature>
<keyword evidence="1 4" id="KW-0812">Transmembrane</keyword>
<dbReference type="Gene3D" id="1.20.1250.20">
    <property type="entry name" value="MFS general substrate transporter like domains"/>
    <property type="match status" value="1"/>
</dbReference>
<dbReference type="EMBL" id="CP017637">
    <property type="protein sequence ID" value="APG14691.1"/>
    <property type="molecule type" value="Genomic_DNA"/>
</dbReference>
<dbReference type="Proteomes" id="UP000030377">
    <property type="component" value="Unassembled WGS sequence"/>
</dbReference>
<evidence type="ECO:0000256" key="2">
    <source>
        <dbReference type="ARBA" id="ARBA00022989"/>
    </source>
</evidence>
<dbReference type="GO" id="GO:0022857">
    <property type="term" value="F:transmembrane transporter activity"/>
    <property type="evidence" value="ECO:0007669"/>
    <property type="project" value="InterPro"/>
</dbReference>
<dbReference type="InterPro" id="IPR036259">
    <property type="entry name" value="MFS_trans_sf"/>
</dbReference>
<sequence length="434" mass="45191">MNGGSTSPLRGRIADGTANPADQLSGTLDYRAFVPFLIASIVIAAAYGTSFLLPDYMHALETDGQAAGLIISSGMATTLVSCCLAGWLAKRIGLLPTLTVASLFMALAMLAFAGAALDTRAAYGGGLLVGAAWSVFFILAPLQIIRHLRPSARIQYLTVLSGSQMAGLGLAAPLGHLLAKYTGSLATIYAVLAIACVIAAACVDLTRRATSRLSALAMPDIAITLAATTTLLQKCTALPIAMIAISGCVFAGLSTYQSAYSASRHLNSDLFFLFFTATSVILRFSVAHLMGSLPLRRLALTLILLTAASLVLFLFNGGSTSLYIAASVLFAAGYGLSYSTLNTIAVNLAGEHGVSVPTTSQIFTLAYFLGLFGFPMVGGQLVRGFGPDVMLLSLLSATALNAVLATRLGQSTSDPSHFRKELTHADRGATIEME</sequence>
<organism evidence="6 7">
    <name type="scientific">Bradyrhizobium japonicum</name>
    <dbReference type="NCBI Taxonomy" id="375"/>
    <lineage>
        <taxon>Bacteria</taxon>
        <taxon>Pseudomonadati</taxon>
        <taxon>Pseudomonadota</taxon>
        <taxon>Alphaproteobacteria</taxon>
        <taxon>Hyphomicrobiales</taxon>
        <taxon>Nitrobacteraceae</taxon>
        <taxon>Bradyrhizobium</taxon>
    </lineage>
</organism>
<feature type="transmembrane region" description="Helical" evidence="4">
    <location>
        <begin position="361"/>
        <end position="382"/>
    </location>
</feature>
<dbReference type="PANTHER" id="PTHR23531:SF1">
    <property type="entry name" value="QUINOLENE RESISTANCE PROTEIN NORA"/>
    <property type="match status" value="1"/>
</dbReference>
<dbReference type="Proteomes" id="UP000181962">
    <property type="component" value="Chromosome"/>
</dbReference>
<evidence type="ECO:0000256" key="3">
    <source>
        <dbReference type="ARBA" id="ARBA00023136"/>
    </source>
</evidence>
<feature type="transmembrane region" description="Helical" evidence="4">
    <location>
        <begin position="121"/>
        <end position="142"/>
    </location>
</feature>
<dbReference type="InterPro" id="IPR052714">
    <property type="entry name" value="MFS_Exporter"/>
</dbReference>
<proteinExistence type="predicted"/>
<feature type="transmembrane region" description="Helical" evidence="4">
    <location>
        <begin position="32"/>
        <end position="53"/>
    </location>
</feature>
<evidence type="ECO:0000313" key="8">
    <source>
        <dbReference type="Proteomes" id="UP000181962"/>
    </source>
</evidence>
<feature type="transmembrane region" description="Helical" evidence="4">
    <location>
        <begin position="65"/>
        <end position="87"/>
    </location>
</feature>
<feature type="transmembrane region" description="Helical" evidence="4">
    <location>
        <begin position="213"/>
        <end position="232"/>
    </location>
</feature>
<protein>
    <submittedName>
        <fullName evidence="5">MFS transporter</fullName>
    </submittedName>
</protein>
<feature type="transmembrane region" description="Helical" evidence="4">
    <location>
        <begin position="238"/>
        <end position="258"/>
    </location>
</feature>
<evidence type="ECO:0000256" key="1">
    <source>
        <dbReference type="ARBA" id="ARBA00022692"/>
    </source>
</evidence>
<feature type="transmembrane region" description="Helical" evidence="4">
    <location>
        <begin position="270"/>
        <end position="291"/>
    </location>
</feature>
<dbReference type="KEGG" id="bjp:RN69_37480"/>
<evidence type="ECO:0000313" key="6">
    <source>
        <dbReference type="EMBL" id="KGT74116.1"/>
    </source>
</evidence>
<gene>
    <name evidence="5" type="ORF">BKD09_40700</name>
    <name evidence="6" type="ORF">MA20_40710</name>
</gene>
<dbReference type="GeneID" id="64067343"/>
<keyword evidence="2 4" id="KW-1133">Transmembrane helix</keyword>
<evidence type="ECO:0000313" key="7">
    <source>
        <dbReference type="Proteomes" id="UP000030377"/>
    </source>
</evidence>
<keyword evidence="3 4" id="KW-0472">Membrane</keyword>
<dbReference type="EMBL" id="JRPN01000036">
    <property type="protein sequence ID" value="KGT74116.1"/>
    <property type="molecule type" value="Genomic_DNA"/>
</dbReference>
<dbReference type="InterPro" id="IPR011701">
    <property type="entry name" value="MFS"/>
</dbReference>
<feature type="transmembrane region" description="Helical" evidence="4">
    <location>
        <begin position="389"/>
        <end position="409"/>
    </location>
</feature>
<dbReference type="Pfam" id="PF07690">
    <property type="entry name" value="MFS_1"/>
    <property type="match status" value="1"/>
</dbReference>
<dbReference type="PANTHER" id="PTHR23531">
    <property type="entry name" value="QUINOLENE RESISTANCE PROTEIN NORA"/>
    <property type="match status" value="1"/>
</dbReference>